<keyword evidence="1" id="KW-0472">Membrane</keyword>
<dbReference type="RefSeq" id="WP_229518222.1">
    <property type="nucleotide sequence ID" value="NZ_AP024960.1"/>
</dbReference>
<evidence type="ECO:0000313" key="3">
    <source>
        <dbReference type="Proteomes" id="UP001319874"/>
    </source>
</evidence>
<dbReference type="Proteomes" id="UP001319874">
    <property type="component" value="Plasmid pPT70"/>
</dbReference>
<dbReference type="EMBL" id="AP024960">
    <property type="protein sequence ID" value="BCZ85756.1"/>
    <property type="molecule type" value="Genomic_DNA"/>
</dbReference>
<protein>
    <submittedName>
        <fullName evidence="2">Uncharacterized protein</fullName>
    </submittedName>
</protein>
<reference evidence="2 3" key="1">
    <citation type="journal article" date="2022" name="Front. Microbiol.">
        <title>Identification and characterization of a novel class of self-sufficient cytochrome P450 hydroxylase involved in cyclohexanecarboxylate degradation in Paraburkholderia terrae strain KU-64.</title>
        <authorList>
            <person name="Yamamoto T."/>
            <person name="Hasegawa Y."/>
            <person name="Iwaki H."/>
        </authorList>
    </citation>
    <scope>NUCLEOTIDE SEQUENCE [LARGE SCALE GENOMIC DNA]</scope>
    <source>
        <strain evidence="2 3">KU-64</strain>
    </source>
</reference>
<feature type="transmembrane region" description="Helical" evidence="1">
    <location>
        <begin position="56"/>
        <end position="75"/>
    </location>
</feature>
<proteinExistence type="predicted"/>
<keyword evidence="3" id="KW-1185">Reference proteome</keyword>
<name>A0ABM7U3L5_9BURK</name>
<keyword evidence="1" id="KW-1133">Transmembrane helix</keyword>
<geneLocation type="plasmid" evidence="2 3">
    <name>pPT70</name>
</geneLocation>
<accession>A0ABM7U3L5</accession>
<evidence type="ECO:0000313" key="2">
    <source>
        <dbReference type="EMBL" id="BCZ85756.1"/>
    </source>
</evidence>
<gene>
    <name evidence="2" type="ORF">PTKU64_94310</name>
</gene>
<evidence type="ECO:0000256" key="1">
    <source>
        <dbReference type="SAM" id="Phobius"/>
    </source>
</evidence>
<keyword evidence="2" id="KW-0614">Plasmid</keyword>
<keyword evidence="1" id="KW-0812">Transmembrane</keyword>
<organism evidence="2 3">
    <name type="scientific">Paraburkholderia terrae</name>
    <dbReference type="NCBI Taxonomy" id="311230"/>
    <lineage>
        <taxon>Bacteria</taxon>
        <taxon>Pseudomonadati</taxon>
        <taxon>Pseudomonadota</taxon>
        <taxon>Betaproteobacteria</taxon>
        <taxon>Burkholderiales</taxon>
        <taxon>Burkholderiaceae</taxon>
        <taxon>Paraburkholderia</taxon>
    </lineage>
</organism>
<sequence>MAITQWLHLSELGSDPWRVDPKWFNRLASLMTSREIEPGDSEECDSMQRLRANMPLFYIGIVCGLWFMLLLPETIGNV</sequence>